<evidence type="ECO:0000256" key="2">
    <source>
        <dbReference type="ARBA" id="ARBA00022679"/>
    </source>
</evidence>
<dbReference type="PRINTS" id="PR01100">
    <property type="entry name" value="SHIKIMTKNASE"/>
</dbReference>
<keyword evidence="2 7" id="KW-0808">Transferase</keyword>
<dbReference type="Proteomes" id="UP000718451">
    <property type="component" value="Unassembled WGS sequence"/>
</dbReference>
<evidence type="ECO:0000313" key="9">
    <source>
        <dbReference type="Proteomes" id="UP000718451"/>
    </source>
</evidence>
<feature type="binding site" evidence="7">
    <location>
        <begin position="10"/>
        <end position="15"/>
    </location>
    <ligand>
        <name>ATP</name>
        <dbReference type="ChEBI" id="CHEBI:30616"/>
    </ligand>
</feature>
<feature type="binding site" evidence="7">
    <location>
        <position position="32"/>
    </location>
    <ligand>
        <name>substrate</name>
    </ligand>
</feature>
<keyword evidence="3 7" id="KW-0547">Nucleotide-binding</keyword>
<feature type="binding site" evidence="7">
    <location>
        <position position="56"/>
    </location>
    <ligand>
        <name>substrate</name>
    </ligand>
</feature>
<keyword evidence="7" id="KW-0963">Cytoplasm</keyword>
<reference evidence="8 9" key="1">
    <citation type="submission" date="2020-04" db="EMBL/GenBank/DDBJ databases">
        <authorList>
            <person name="Yoon J."/>
        </authorList>
    </citation>
    <scope>NUCLEOTIDE SEQUENCE [LARGE SCALE GENOMIC DNA]</scope>
    <source>
        <strain evidence="8 9">DJ-13</strain>
    </source>
</reference>
<name>A0ABX1GUB9_9FLAO</name>
<comment type="caution">
    <text evidence="7">Lacks conserved residue(s) required for the propagation of feature annotation.</text>
</comment>
<dbReference type="PANTHER" id="PTHR21087">
    <property type="entry name" value="SHIKIMATE KINASE"/>
    <property type="match status" value="1"/>
</dbReference>
<evidence type="ECO:0000256" key="3">
    <source>
        <dbReference type="ARBA" id="ARBA00022741"/>
    </source>
</evidence>
<keyword evidence="4 7" id="KW-0418">Kinase</keyword>
<organism evidence="8 9">
    <name type="scientific">Croceivirga thetidis</name>
    <dbReference type="NCBI Taxonomy" id="2721623"/>
    <lineage>
        <taxon>Bacteria</taxon>
        <taxon>Pseudomonadati</taxon>
        <taxon>Bacteroidota</taxon>
        <taxon>Flavobacteriia</taxon>
        <taxon>Flavobacteriales</taxon>
        <taxon>Flavobacteriaceae</taxon>
        <taxon>Croceivirga</taxon>
    </lineage>
</organism>
<dbReference type="EMBL" id="JAAWWL010000003">
    <property type="protein sequence ID" value="NKI33508.1"/>
    <property type="molecule type" value="Genomic_DNA"/>
</dbReference>
<feature type="binding site" evidence="7">
    <location>
        <position position="141"/>
    </location>
    <ligand>
        <name>substrate</name>
    </ligand>
</feature>
<comment type="subcellular location">
    <subcellularLocation>
        <location evidence="7">Cytoplasm</location>
    </subcellularLocation>
</comment>
<sequence>MIVALLGYMGSGKSTVGKQLAETLDYEFHDLDSLIEKKEQKSISKIFEERGEIYFRKLESEVLVETLNSKREIVLALGGGTPCYASNMQKLQNGNTISIYLKLSITELVNRLSNEQWQRPLIREIPIKELPEFIGKHLFERGFFYNQADKILEVDGKSVAEQVTAIKSLL</sequence>
<evidence type="ECO:0000313" key="8">
    <source>
        <dbReference type="EMBL" id="NKI33508.1"/>
    </source>
</evidence>
<evidence type="ECO:0000256" key="5">
    <source>
        <dbReference type="ARBA" id="ARBA00022840"/>
    </source>
</evidence>
<keyword evidence="9" id="KW-1185">Reference proteome</keyword>
<dbReference type="Pfam" id="PF01202">
    <property type="entry name" value="SKI"/>
    <property type="match status" value="1"/>
</dbReference>
<keyword evidence="5 7" id="KW-0067">ATP-binding</keyword>
<dbReference type="InterPro" id="IPR031322">
    <property type="entry name" value="Shikimate/glucono_kinase"/>
</dbReference>
<accession>A0ABX1GUB9</accession>
<dbReference type="InterPro" id="IPR000623">
    <property type="entry name" value="Shikimate_kinase/TSH1"/>
</dbReference>
<comment type="catalytic activity">
    <reaction evidence="7">
        <text>shikimate + ATP = 3-phosphoshikimate + ADP + H(+)</text>
        <dbReference type="Rhea" id="RHEA:13121"/>
        <dbReference type="ChEBI" id="CHEBI:15378"/>
        <dbReference type="ChEBI" id="CHEBI:30616"/>
        <dbReference type="ChEBI" id="CHEBI:36208"/>
        <dbReference type="ChEBI" id="CHEBI:145989"/>
        <dbReference type="ChEBI" id="CHEBI:456216"/>
        <dbReference type="EC" id="2.7.1.71"/>
    </reaction>
</comment>
<keyword evidence="7" id="KW-0460">Magnesium</keyword>
<dbReference type="GO" id="GO:0016301">
    <property type="term" value="F:kinase activity"/>
    <property type="evidence" value="ECO:0007669"/>
    <property type="project" value="UniProtKB-KW"/>
</dbReference>
<evidence type="ECO:0000256" key="7">
    <source>
        <dbReference type="HAMAP-Rule" id="MF_00109"/>
    </source>
</evidence>
<dbReference type="InterPro" id="IPR027417">
    <property type="entry name" value="P-loop_NTPase"/>
</dbReference>
<evidence type="ECO:0000256" key="1">
    <source>
        <dbReference type="ARBA" id="ARBA00022605"/>
    </source>
</evidence>
<dbReference type="CDD" id="cd00464">
    <property type="entry name" value="SK"/>
    <property type="match status" value="1"/>
</dbReference>
<dbReference type="EC" id="2.7.1.71" evidence="7"/>
<keyword evidence="1 7" id="KW-0028">Amino-acid biosynthesis</keyword>
<keyword evidence="6 7" id="KW-0057">Aromatic amino acid biosynthesis</keyword>
<feature type="binding site" evidence="7">
    <location>
        <position position="119"/>
    </location>
    <ligand>
        <name>ATP</name>
        <dbReference type="ChEBI" id="CHEBI:30616"/>
    </ligand>
</feature>
<proteinExistence type="inferred from homology"/>
<dbReference type="PANTHER" id="PTHR21087:SF16">
    <property type="entry name" value="SHIKIMATE KINASE 1, CHLOROPLASTIC"/>
    <property type="match status" value="1"/>
</dbReference>
<dbReference type="HAMAP" id="MF_00109">
    <property type="entry name" value="Shikimate_kinase"/>
    <property type="match status" value="1"/>
</dbReference>
<comment type="function">
    <text evidence="7">Catalyzes the specific phosphorylation of the 3-hydroxyl group of shikimic acid using ATP as a cosubstrate.</text>
</comment>
<keyword evidence="7" id="KW-0479">Metal-binding</keyword>
<feature type="binding site" evidence="7">
    <location>
        <position position="14"/>
    </location>
    <ligand>
        <name>Mg(2+)</name>
        <dbReference type="ChEBI" id="CHEBI:18420"/>
    </ligand>
</feature>
<evidence type="ECO:0000256" key="6">
    <source>
        <dbReference type="ARBA" id="ARBA00023141"/>
    </source>
</evidence>
<protein>
    <recommendedName>
        <fullName evidence="7">Shikimate kinase</fullName>
        <shortName evidence="7">SK</shortName>
        <ecNumber evidence="7">2.7.1.71</ecNumber>
    </recommendedName>
</protein>
<comment type="similarity">
    <text evidence="7">Belongs to the shikimate kinase family.</text>
</comment>
<comment type="cofactor">
    <cofactor evidence="7">
        <name>Mg(2+)</name>
        <dbReference type="ChEBI" id="CHEBI:18420"/>
    </cofactor>
    <text evidence="7">Binds 1 Mg(2+) ion per subunit.</text>
</comment>
<comment type="subunit">
    <text evidence="7">Monomer.</text>
</comment>
<comment type="pathway">
    <text evidence="7">Metabolic intermediate biosynthesis; chorismate biosynthesis; chorismate from D-erythrose 4-phosphate and phosphoenolpyruvate: step 5/7.</text>
</comment>
<dbReference type="Gene3D" id="3.40.50.300">
    <property type="entry name" value="P-loop containing nucleotide triphosphate hydrolases"/>
    <property type="match status" value="1"/>
</dbReference>
<evidence type="ECO:0000256" key="4">
    <source>
        <dbReference type="ARBA" id="ARBA00022777"/>
    </source>
</evidence>
<feature type="binding site" evidence="7">
    <location>
        <position position="79"/>
    </location>
    <ligand>
        <name>substrate</name>
    </ligand>
</feature>
<dbReference type="SUPFAM" id="SSF52540">
    <property type="entry name" value="P-loop containing nucleoside triphosphate hydrolases"/>
    <property type="match status" value="1"/>
</dbReference>
<dbReference type="RefSeq" id="WP_168553723.1">
    <property type="nucleotide sequence ID" value="NZ_JAAWWL010000003.1"/>
</dbReference>
<comment type="caution">
    <text evidence="8">The sequence shown here is derived from an EMBL/GenBank/DDBJ whole genome shotgun (WGS) entry which is preliminary data.</text>
</comment>
<gene>
    <name evidence="7" type="primary">aroK</name>
    <name evidence="8" type="ORF">HCU67_16285</name>
</gene>